<geneLocation type="plasmid" evidence="1">
    <name>unnamed</name>
</geneLocation>
<evidence type="ECO:0000313" key="3">
    <source>
        <dbReference type="Proteomes" id="UP001164513"/>
    </source>
</evidence>
<gene>
    <name evidence="1" type="ORF">F9Y91_04905</name>
    <name evidence="2" type="ORF">O5404_05200</name>
</gene>
<protein>
    <submittedName>
        <fullName evidence="1">Uncharacterized protein</fullName>
    </submittedName>
</protein>
<reference evidence="2" key="2">
    <citation type="submission" date="2022-12" db="EMBL/GenBank/DDBJ databases">
        <title>B. miyamotoi WGS.</title>
        <authorList>
            <person name="Gabriele M."/>
            <person name="Kuleshov K.V."/>
            <person name="Hepner S."/>
            <person name="Hoornstra D."/>
            <person name="Hovius J.W."/>
            <person name="Platonov A.E."/>
            <person name="Fingerle V."/>
            <person name="Strube C."/>
        </authorList>
    </citation>
    <scope>NUCLEOTIDE SEQUENCE</scope>
    <source>
        <strain evidence="2">ZStruIII14-9</strain>
        <plasmid evidence="2">pZSt-lp66</plasmid>
    </source>
</reference>
<dbReference type="EMBL" id="CP114723">
    <property type="protein sequence ID" value="WAZ72421.1"/>
    <property type="molecule type" value="Genomic_DNA"/>
</dbReference>
<evidence type="ECO:0000313" key="2">
    <source>
        <dbReference type="EMBL" id="WAZ72421.1"/>
    </source>
</evidence>
<proteinExistence type="predicted"/>
<geneLocation type="plasmid" evidence="2 3">
    <name>pZSt-lp66</name>
</geneLocation>
<dbReference type="AlphaFoldDB" id="A0A5P8AR82"/>
<dbReference type="RefSeq" id="WP_152301168.1">
    <property type="nucleotide sequence ID" value="NZ_CP044628.1"/>
</dbReference>
<organism evidence="1">
    <name type="scientific">Borrelia miyamotoi</name>
    <dbReference type="NCBI Taxonomy" id="47466"/>
    <lineage>
        <taxon>Bacteria</taxon>
        <taxon>Pseudomonadati</taxon>
        <taxon>Spirochaetota</taxon>
        <taxon>Spirochaetia</taxon>
        <taxon>Spirochaetales</taxon>
        <taxon>Borreliaceae</taxon>
        <taxon>Borrelia</taxon>
    </lineage>
</organism>
<evidence type="ECO:0000313" key="1">
    <source>
        <dbReference type="EMBL" id="QFP48572.1"/>
    </source>
</evidence>
<dbReference type="Proteomes" id="UP001164513">
    <property type="component" value="Plasmid pZSt-lp66"/>
</dbReference>
<accession>A0A5P8AR82</accession>
<sequence length="108" mass="12964">MRYHLLSTFDEIYIINLHGDLRKKDGSIDENIFDIQIEVAIGIFIKYKDEAKKNKLANMFYKSIRGKRKEKYKFLSKNTILTTNFKNLECKILIIFLLKKIYQVRIQK</sequence>
<keyword evidence="1" id="KW-0614">Plasmid</keyword>
<dbReference type="EMBL" id="CP044788">
    <property type="protein sequence ID" value="QFP48572.1"/>
    <property type="molecule type" value="Genomic_DNA"/>
</dbReference>
<name>A0A5P8AR82_9SPIR</name>
<reference evidence="1" key="1">
    <citation type="submission" date="2019-10" db="EMBL/GenBank/DDBJ databases">
        <title>Whole genome sequencing of Borrelia miyamotoi strains isolated in Europe.</title>
        <authorList>
            <person name="Sprong H."/>
            <person name="Azagi T."/>
            <person name="Kuleshov K.V."/>
            <person name="Platonov A.E."/>
            <person name="Hoornstra D."/>
            <person name="Hovius J.W."/>
        </authorList>
    </citation>
    <scope>NUCLEOTIDE SEQUENCE</scope>
    <source>
        <strain evidence="1">NL-IR-1</strain>
        <plasmid evidence="1">unnamed</plasmid>
    </source>
</reference>